<evidence type="ECO:0008006" key="3">
    <source>
        <dbReference type="Google" id="ProtNLM"/>
    </source>
</evidence>
<name>A0AAX0WTG9_9GAMM</name>
<evidence type="ECO:0000313" key="2">
    <source>
        <dbReference type="Proteomes" id="UP000192511"/>
    </source>
</evidence>
<dbReference type="RefSeq" id="WP_019231972.1">
    <property type="nucleotide sequence ID" value="NZ_CAAAHR010000058.1"/>
</dbReference>
<dbReference type="Proteomes" id="UP000192511">
    <property type="component" value="Unassembled WGS sequence"/>
</dbReference>
<reference evidence="1" key="1">
    <citation type="submission" date="2017-12" db="EMBL/GenBank/DDBJ databases">
        <title>FDA dAtabase for Regulatory Grade micrObial Sequences (FDA-ARGOS): Supporting development and validation of Infectious Disease Dx tests.</title>
        <authorList>
            <person name="Kerrigan L."/>
            <person name="Tallon L.J."/>
            <person name="Sadzewicz L."/>
            <person name="Sengamalay N."/>
            <person name="Ott S."/>
            <person name="Godinez A."/>
            <person name="Nagaraj S."/>
            <person name="Vavikolanu K."/>
            <person name="Vyas G."/>
            <person name="Nadendla S."/>
            <person name="Aluvathingal J."/>
            <person name="Sichtig H."/>
        </authorList>
    </citation>
    <scope>NUCLEOTIDE SEQUENCE [LARGE SCALE GENOMIC DNA]</scope>
    <source>
        <strain evidence="1">FDAARGOS_200</strain>
    </source>
</reference>
<proteinExistence type="predicted"/>
<dbReference type="AlphaFoldDB" id="A0AAX0WTG9"/>
<protein>
    <recommendedName>
        <fullName evidence="3">Coiled-coil protein</fullName>
    </recommendedName>
</protein>
<dbReference type="EMBL" id="NBTX02000004">
    <property type="protein sequence ID" value="PNL61470.1"/>
    <property type="molecule type" value="Genomic_DNA"/>
</dbReference>
<gene>
    <name evidence="1" type="ORF">A6J39_009735</name>
</gene>
<accession>A0AAX0WTG9</accession>
<organism evidence="1 2">
    <name type="scientific">Legionella anisa</name>
    <dbReference type="NCBI Taxonomy" id="28082"/>
    <lineage>
        <taxon>Bacteria</taxon>
        <taxon>Pseudomonadati</taxon>
        <taxon>Pseudomonadota</taxon>
        <taxon>Gammaproteobacteria</taxon>
        <taxon>Legionellales</taxon>
        <taxon>Legionellaceae</taxon>
        <taxon>Legionella</taxon>
    </lineage>
</organism>
<comment type="caution">
    <text evidence="1">The sequence shown here is derived from an EMBL/GenBank/DDBJ whole genome shotgun (WGS) entry which is preliminary data.</text>
</comment>
<sequence length="877" mass="99920">MELEQKNRIIKRFLKEQSENPVAVELKDENLVIYSDLDKLLDHIDLHKKGLFDLGTLETDPDQWREFCGIIKYASTFEKGGSPPLLKKVDLKKAEEGIRYTLNAHEIIRLPKDDYYERLTTIPQDSDTQLDDLIVNSRTKLYALTQTFPEAIPFDASNSLHVTAQIQRLQEEIARAANSDSERESVEKRLNILLDLNKINELKRINIPQDNGSTLAYCILQENVGGVTEKISLISLESVKKQLHCLCERAEGLSIEKYHAEREQYKLSTQAIIKLPKHGNIKEVQHEAMALNISRLMGLDTAAATTISHNGHPALFIPFEEIRLLNEFSLGKTFYAWLAGKTYTHYSTIKTLGEGIQADYFIEDFGKALGLLYLCSDSDAIGGNCQNKALRNAKSLFVFDQSLTDTDRFILDSRLCLIPGDFLRKHTRHGLGRNRTIIEDSSMYSKFESIMQLRSIGDKIIQYTNHVAWQHHQQTSRIKRQFKKPLSTEKQSQLTSELSDLMVLEKDAETLQARVLERLEAIDNILPQTAGDIDSFGIRQALIFEKLLHNPILFSNDGRAFKYPWTHRQQNKIKTVEDLGNGLIQLTFSDKVSAVMLDFIKRRSGADSIANTSTKTITLSKVHFAALREDTLHPEHQLVLEPTTNYLDPADLAAIKDAYTMGNRTYIMNTITNYCKKMKCDTTSTDEKLKCIIETEERLRELIITSHDRGFGMHVIKKFFFDAQQQLQKMISPLKFPMRINDAFIAALKLDRVSEFNAVVLEAIKHDKITDQQFISFLDECILKASAATNYLLAQERSQELSGIAKKVIHQLETPSTSWSQFLAASIQKKGLNQTEPIVITKTIQEKEEDEWVIKSSPNSSILDMIQQEEQIGISCK</sequence>
<dbReference type="GeneID" id="98066231"/>
<keyword evidence="2" id="KW-1185">Reference proteome</keyword>
<evidence type="ECO:0000313" key="1">
    <source>
        <dbReference type="EMBL" id="PNL61470.1"/>
    </source>
</evidence>